<keyword evidence="3" id="KW-0539">Nucleus</keyword>
<dbReference type="Gene3D" id="3.40.50.300">
    <property type="entry name" value="P-loop containing nucleotide triphosphate hydrolases"/>
    <property type="match status" value="1"/>
</dbReference>
<dbReference type="AlphaFoldDB" id="A0A1J4J8D1"/>
<dbReference type="RefSeq" id="XP_068346629.1">
    <property type="nucleotide sequence ID" value="XM_068513073.1"/>
</dbReference>
<dbReference type="GO" id="GO:0003697">
    <property type="term" value="F:single-stranded DNA binding"/>
    <property type="evidence" value="ECO:0007669"/>
    <property type="project" value="TreeGrafter"/>
</dbReference>
<dbReference type="InterPro" id="IPR027417">
    <property type="entry name" value="P-loop_NTPase"/>
</dbReference>
<dbReference type="VEuPathDB" id="TrichDB:TRFO_40224"/>
<evidence type="ECO:0000259" key="4">
    <source>
        <dbReference type="Pfam" id="PF25051"/>
    </source>
</evidence>
<feature type="domain" description="MCM8/REC winged helix" evidence="4">
    <location>
        <begin position="550"/>
        <end position="624"/>
    </location>
</feature>
<comment type="similarity">
    <text evidence="2">Belongs to the MCM family.</text>
</comment>
<dbReference type="PANTHER" id="PTHR11630">
    <property type="entry name" value="DNA REPLICATION LICENSING FACTOR MCM FAMILY MEMBER"/>
    <property type="match status" value="1"/>
</dbReference>
<organism evidence="5 6">
    <name type="scientific">Tritrichomonas foetus</name>
    <dbReference type="NCBI Taxonomy" id="1144522"/>
    <lineage>
        <taxon>Eukaryota</taxon>
        <taxon>Metamonada</taxon>
        <taxon>Parabasalia</taxon>
        <taxon>Tritrichomonadida</taxon>
        <taxon>Tritrichomonadidae</taxon>
        <taxon>Tritrichomonas</taxon>
    </lineage>
</organism>
<dbReference type="GO" id="GO:0005634">
    <property type="term" value="C:nucleus"/>
    <property type="evidence" value="ECO:0007669"/>
    <property type="project" value="UniProtKB-SubCell"/>
</dbReference>
<evidence type="ECO:0000256" key="1">
    <source>
        <dbReference type="ARBA" id="ARBA00004123"/>
    </source>
</evidence>
<evidence type="ECO:0000313" key="6">
    <source>
        <dbReference type="Proteomes" id="UP000179807"/>
    </source>
</evidence>
<dbReference type="SUPFAM" id="SSF50249">
    <property type="entry name" value="Nucleic acid-binding proteins"/>
    <property type="match status" value="1"/>
</dbReference>
<gene>
    <name evidence="5" type="ORF">TRFO_40224</name>
</gene>
<comment type="subcellular location">
    <subcellularLocation>
        <location evidence="1">Nucleus</location>
    </subcellularLocation>
</comment>
<dbReference type="InterPro" id="IPR031327">
    <property type="entry name" value="MCM"/>
</dbReference>
<dbReference type="GeneID" id="94847777"/>
<keyword evidence="6" id="KW-1185">Reference proteome</keyword>
<protein>
    <recommendedName>
        <fullName evidence="4">MCM8/REC winged helix domain-containing protein</fullName>
    </recommendedName>
</protein>
<dbReference type="InterPro" id="IPR012340">
    <property type="entry name" value="NA-bd_OB-fold"/>
</dbReference>
<dbReference type="GO" id="GO:0005524">
    <property type="term" value="F:ATP binding"/>
    <property type="evidence" value="ECO:0007669"/>
    <property type="project" value="InterPro"/>
</dbReference>
<dbReference type="GO" id="GO:0042555">
    <property type="term" value="C:MCM complex"/>
    <property type="evidence" value="ECO:0007669"/>
    <property type="project" value="TreeGrafter"/>
</dbReference>
<comment type="caution">
    <text evidence="5">The sequence shown here is derived from an EMBL/GenBank/DDBJ whole genome shotgun (WGS) entry which is preliminary data.</text>
</comment>
<evidence type="ECO:0000313" key="5">
    <source>
        <dbReference type="EMBL" id="OHS93492.1"/>
    </source>
</evidence>
<evidence type="ECO:0000256" key="3">
    <source>
        <dbReference type="ARBA" id="ARBA00023242"/>
    </source>
</evidence>
<dbReference type="GO" id="GO:0017116">
    <property type="term" value="F:single-stranded DNA helicase activity"/>
    <property type="evidence" value="ECO:0007669"/>
    <property type="project" value="TreeGrafter"/>
</dbReference>
<dbReference type="InterPro" id="IPR056875">
    <property type="entry name" value="MCM8/REC_WHD"/>
</dbReference>
<dbReference type="Gene3D" id="2.40.50.140">
    <property type="entry name" value="Nucleic acid-binding proteins"/>
    <property type="match status" value="1"/>
</dbReference>
<dbReference type="SMART" id="SM00350">
    <property type="entry name" value="MCM"/>
    <property type="match status" value="1"/>
</dbReference>
<accession>A0A1J4J8D1</accession>
<dbReference type="EMBL" id="MLAK01001396">
    <property type="protein sequence ID" value="OHS93492.1"/>
    <property type="molecule type" value="Genomic_DNA"/>
</dbReference>
<sequence>MDKPYFRFYFPKAISFKEGGREEMYNSFVSMFMKLGVKENQPWKNDRIVDLSINEIINNISNIKSQRILGELSHHPKKVLSLLSMAAHSVIYDELLPNGTLFSVSITDWNSPVYHICELCSELVGTFIKVRGQIISGTIIKTNIIECKMRCLNCGDEFTMKKNRDQCFKCKSRNCHKIDKNPILQSVQRFEMKDIVSEMILTCELKGEMVDSFKLGDVVDLTGRLKFEDKNPIDRQYSLLLEVNHITNLELEKGGYVSSFLSVEDGDLIQNVSNIDGIFPVLVQSIPLNLNPMAKAAILLCLFSTPDDPIHILISKYNADIFNVIQNLVPHSEIFTDSLTDIKLNTIFKKDAFISGVFVRSNQGLLLINDVDRFKSAQLQFLEILELGFERVDCLHTIETSFSSIIVTDPKTLNDIVRKSFTIKFDFDEDGKSAAFTTPRSQRNANDQWFNKFLPLNERLIYDSSLKTINPTTFLKYVTYARQFVHPELNADAKSRLTEIIKTIDDAEPLINMAQCRARIELRSEVTVDDVNECAELLEWAIEPLQVKKQRMKGSSKQKLVMDFLKEFKRVANYKDGGIVDESEMREIAIMLNITSKYPSYEHFKETLTTNNLILLSGPKRYRIGSSL</sequence>
<dbReference type="Proteomes" id="UP000179807">
    <property type="component" value="Unassembled WGS sequence"/>
</dbReference>
<dbReference type="GO" id="GO:0006310">
    <property type="term" value="P:DNA recombination"/>
    <property type="evidence" value="ECO:0007669"/>
    <property type="project" value="UniProtKB-ARBA"/>
</dbReference>
<dbReference type="PANTHER" id="PTHR11630:SF47">
    <property type="entry name" value="DNA HELICASE MCM8"/>
    <property type="match status" value="1"/>
</dbReference>
<name>A0A1J4J8D1_9EUKA</name>
<reference evidence="5" key="1">
    <citation type="submission" date="2016-10" db="EMBL/GenBank/DDBJ databases">
        <authorList>
            <person name="Benchimol M."/>
            <person name="Almeida L.G."/>
            <person name="Vasconcelos A.T."/>
            <person name="Perreira-Neves A."/>
            <person name="Rosa I.A."/>
            <person name="Tasca T."/>
            <person name="Bogo M.R."/>
            <person name="de Souza W."/>
        </authorList>
    </citation>
    <scope>NUCLEOTIDE SEQUENCE [LARGE SCALE GENOMIC DNA]</scope>
    <source>
        <strain evidence="5">K</strain>
    </source>
</reference>
<dbReference type="Pfam" id="PF25051">
    <property type="entry name" value="WHD_MCM8"/>
    <property type="match status" value="1"/>
</dbReference>
<evidence type="ECO:0000256" key="2">
    <source>
        <dbReference type="ARBA" id="ARBA00008010"/>
    </source>
</evidence>
<proteinExistence type="inferred from homology"/>